<dbReference type="GO" id="GO:0047372">
    <property type="term" value="F:monoacylglycerol lipase activity"/>
    <property type="evidence" value="ECO:0007669"/>
    <property type="project" value="TreeGrafter"/>
</dbReference>
<protein>
    <recommendedName>
        <fullName evidence="1">AB hydrolase-1 domain-containing protein</fullName>
    </recommendedName>
</protein>
<dbReference type="PANTHER" id="PTHR43798">
    <property type="entry name" value="MONOACYLGLYCEROL LIPASE"/>
    <property type="match status" value="1"/>
</dbReference>
<dbReference type="Gene3D" id="3.40.50.1820">
    <property type="entry name" value="alpha/beta hydrolase"/>
    <property type="match status" value="1"/>
</dbReference>
<evidence type="ECO:0000259" key="1">
    <source>
        <dbReference type="Pfam" id="PF00561"/>
    </source>
</evidence>
<proteinExistence type="predicted"/>
<name>A0A381P3V2_9ZZZZ</name>
<dbReference type="EMBL" id="UINC01000777">
    <property type="protein sequence ID" value="SUZ60999.1"/>
    <property type="molecule type" value="Genomic_DNA"/>
</dbReference>
<feature type="domain" description="AB hydrolase-1" evidence="1">
    <location>
        <begin position="65"/>
        <end position="300"/>
    </location>
</feature>
<dbReference type="PRINTS" id="PR00111">
    <property type="entry name" value="ABHYDROLASE"/>
</dbReference>
<dbReference type="GO" id="GO:0046464">
    <property type="term" value="P:acylglycerol catabolic process"/>
    <property type="evidence" value="ECO:0007669"/>
    <property type="project" value="TreeGrafter"/>
</dbReference>
<organism evidence="2">
    <name type="scientific">marine metagenome</name>
    <dbReference type="NCBI Taxonomy" id="408172"/>
    <lineage>
        <taxon>unclassified sequences</taxon>
        <taxon>metagenomes</taxon>
        <taxon>ecological metagenomes</taxon>
    </lineage>
</organism>
<dbReference type="InterPro" id="IPR000073">
    <property type="entry name" value="AB_hydrolase_1"/>
</dbReference>
<dbReference type="SUPFAM" id="SSF53474">
    <property type="entry name" value="alpha/beta-Hydrolases"/>
    <property type="match status" value="1"/>
</dbReference>
<sequence length="315" mass="34915">MPYLNEFSPSSTPLDMTGSAEFSSLCESANDLGIQHSDTIRYVSTNVIARHQRFHLLEWGDPTLPTLLLLHGGNQSAHSWDLVSLHLADRFHILALDQRGHGDSEWARDADYSSNAMASDASAVLEELNVASVTVIGHSMGGMNTMRLAVDEPHRSDRIVLVDIGPELSDQGTKSIRSFVTENREFDDVEHFVQSVQKYDPYRSREHIERTVKYNLLQRADGKYVSKRDHGPRLATTRTQREQSDLFSLQDAASITQPTLLIRGADSNVLTADAAQRFADALPNGQLVTVPDSGHNVHGQNTVGFLQALVPFLND</sequence>
<evidence type="ECO:0000313" key="2">
    <source>
        <dbReference type="EMBL" id="SUZ60999.1"/>
    </source>
</evidence>
<accession>A0A381P3V2</accession>
<dbReference type="AlphaFoldDB" id="A0A381P3V2"/>
<dbReference type="InterPro" id="IPR050266">
    <property type="entry name" value="AB_hydrolase_sf"/>
</dbReference>
<dbReference type="PANTHER" id="PTHR43798:SF33">
    <property type="entry name" value="HYDROLASE, PUTATIVE (AFU_ORTHOLOGUE AFUA_2G14860)-RELATED"/>
    <property type="match status" value="1"/>
</dbReference>
<dbReference type="GO" id="GO:0016020">
    <property type="term" value="C:membrane"/>
    <property type="evidence" value="ECO:0007669"/>
    <property type="project" value="TreeGrafter"/>
</dbReference>
<gene>
    <name evidence="2" type="ORF">METZ01_LOCUS13853</name>
</gene>
<reference evidence="2" key="1">
    <citation type="submission" date="2018-05" db="EMBL/GenBank/DDBJ databases">
        <authorList>
            <person name="Lanie J.A."/>
            <person name="Ng W.-L."/>
            <person name="Kazmierczak K.M."/>
            <person name="Andrzejewski T.M."/>
            <person name="Davidsen T.M."/>
            <person name="Wayne K.J."/>
            <person name="Tettelin H."/>
            <person name="Glass J.I."/>
            <person name="Rusch D."/>
            <person name="Podicherti R."/>
            <person name="Tsui H.-C.T."/>
            <person name="Winkler M.E."/>
        </authorList>
    </citation>
    <scope>NUCLEOTIDE SEQUENCE</scope>
</reference>
<dbReference type="InterPro" id="IPR029058">
    <property type="entry name" value="AB_hydrolase_fold"/>
</dbReference>
<dbReference type="Pfam" id="PF00561">
    <property type="entry name" value="Abhydrolase_1"/>
    <property type="match status" value="1"/>
</dbReference>